<sequence length="427" mass="50498">MKIYYPSYDLSKRKKILKKWAKIEHCWWRKNRKMRNFIFDQFNSPILFPSPLSIWNFAAFSKNIKEFDEIEKELSSTPNEFLSDYSKIFENLSSERQIIFCLISIAEWNAIVLEAKYDHLCSKINISNPLDFTKLIEMLEGQYLIIYKEDNVSYVKFIHPIFHESFLFSFFRSNSVKNGYKEMIVKIFTMMLDSDYSLSFDPHDIDSEWDDFDDYQDETNASLVNEKKISDLDLHFSNEPIIDFIVNNYNILPNKIQLILFSLSEKENSAGMVGKCLSNHFSELPEELVKLTKKILTGNIWPWGPIEYLIAQINYIPGDFQNIILDLSKQEEFYVDISYSFSPYFDNISEVLQTKLIHNLIDNDRRDQYILHAINYHFDKFSLSRKKEIISHIKSYPELIDLIKNGNINPHDNQKLKDYLLLVDGAI</sequence>
<accession>A0ABY6HYK4</accession>
<protein>
    <submittedName>
        <fullName evidence="1">Uncharacterized protein</fullName>
    </submittedName>
</protein>
<gene>
    <name evidence="1" type="ORF">NEF87_004887</name>
</gene>
<evidence type="ECO:0000313" key="1">
    <source>
        <dbReference type="EMBL" id="UYP48602.1"/>
    </source>
</evidence>
<dbReference type="EMBL" id="CP104013">
    <property type="protein sequence ID" value="UYP48602.1"/>
    <property type="molecule type" value="Genomic_DNA"/>
</dbReference>
<proteinExistence type="predicted"/>
<organism evidence="1 2">
    <name type="scientific">Candidatus Lokiarchaeum ossiferum</name>
    <dbReference type="NCBI Taxonomy" id="2951803"/>
    <lineage>
        <taxon>Archaea</taxon>
        <taxon>Promethearchaeati</taxon>
        <taxon>Promethearchaeota</taxon>
        <taxon>Promethearchaeia</taxon>
        <taxon>Promethearchaeales</taxon>
        <taxon>Promethearchaeaceae</taxon>
        <taxon>Candidatus Lokiarchaeum</taxon>
    </lineage>
</organism>
<dbReference type="Proteomes" id="UP001208689">
    <property type="component" value="Chromosome"/>
</dbReference>
<reference evidence="1" key="1">
    <citation type="submission" date="2022-09" db="EMBL/GenBank/DDBJ databases">
        <title>Actin cytoskeleton and complex cell architecture in an #Asgard archaeon.</title>
        <authorList>
            <person name="Ponce Toledo R.I."/>
            <person name="Schleper C."/>
            <person name="Rodrigues Oliveira T."/>
            <person name="Wollweber F."/>
            <person name="Xu J."/>
            <person name="Rittmann S."/>
            <person name="Klingl A."/>
            <person name="Pilhofer M."/>
        </authorList>
    </citation>
    <scope>NUCLEOTIDE SEQUENCE</scope>
    <source>
        <strain evidence="1">B-35</strain>
    </source>
</reference>
<keyword evidence="2" id="KW-1185">Reference proteome</keyword>
<name>A0ABY6HYK4_9ARCH</name>
<evidence type="ECO:0000313" key="2">
    <source>
        <dbReference type="Proteomes" id="UP001208689"/>
    </source>
</evidence>